<dbReference type="RefSeq" id="WP_191806253.1">
    <property type="nucleotide sequence ID" value="NZ_JACSQD010000001.1"/>
</dbReference>
<keyword evidence="3" id="KW-1185">Reference proteome</keyword>
<protein>
    <submittedName>
        <fullName evidence="2">Uncharacterized protein</fullName>
    </submittedName>
</protein>
<keyword evidence="1" id="KW-0812">Transmembrane</keyword>
<organism evidence="2 3">
    <name type="scientific">Arthrobacter gallicola</name>
    <dbReference type="NCBI Taxonomy" id="2762225"/>
    <lineage>
        <taxon>Bacteria</taxon>
        <taxon>Bacillati</taxon>
        <taxon>Actinomycetota</taxon>
        <taxon>Actinomycetes</taxon>
        <taxon>Micrococcales</taxon>
        <taxon>Micrococcaceae</taxon>
        <taxon>Arthrobacter</taxon>
    </lineage>
</organism>
<dbReference type="EMBL" id="JACSQD010000001">
    <property type="protein sequence ID" value="MBD7993838.1"/>
    <property type="molecule type" value="Genomic_DNA"/>
</dbReference>
<feature type="transmembrane region" description="Helical" evidence="1">
    <location>
        <begin position="35"/>
        <end position="55"/>
    </location>
</feature>
<sequence length="142" mass="15168">MAAVENEKDDSSRTGGVASPLTEQDLILGKKASRFIDVVIVIAFTISLGLAVYVFISVPLATMLPYSGQYGRNGIPMPIAVSPAPIGLFVLWRQGRKPDAHHMRKGSRIGVYTFGTLVVGGIVYTQWILVEALLIEGGALPG</sequence>
<name>A0ABR8UMQ8_9MICC</name>
<keyword evidence="1" id="KW-0472">Membrane</keyword>
<evidence type="ECO:0000313" key="2">
    <source>
        <dbReference type="EMBL" id="MBD7993838.1"/>
    </source>
</evidence>
<feature type="transmembrane region" description="Helical" evidence="1">
    <location>
        <begin position="112"/>
        <end position="135"/>
    </location>
</feature>
<accession>A0ABR8UMQ8</accession>
<feature type="transmembrane region" description="Helical" evidence="1">
    <location>
        <begin position="75"/>
        <end position="92"/>
    </location>
</feature>
<gene>
    <name evidence="2" type="ORF">H9639_00775</name>
</gene>
<keyword evidence="1" id="KW-1133">Transmembrane helix</keyword>
<dbReference type="Proteomes" id="UP000609874">
    <property type="component" value="Unassembled WGS sequence"/>
</dbReference>
<comment type="caution">
    <text evidence="2">The sequence shown here is derived from an EMBL/GenBank/DDBJ whole genome shotgun (WGS) entry which is preliminary data.</text>
</comment>
<evidence type="ECO:0000313" key="3">
    <source>
        <dbReference type="Proteomes" id="UP000609874"/>
    </source>
</evidence>
<evidence type="ECO:0000256" key="1">
    <source>
        <dbReference type="SAM" id="Phobius"/>
    </source>
</evidence>
<proteinExistence type="predicted"/>
<reference evidence="2 3" key="1">
    <citation type="submission" date="2020-08" db="EMBL/GenBank/DDBJ databases">
        <title>A Genomic Blueprint of the Chicken Gut Microbiome.</title>
        <authorList>
            <person name="Gilroy R."/>
            <person name="Ravi A."/>
            <person name="Getino M."/>
            <person name="Pursley I."/>
            <person name="Horton D.L."/>
            <person name="Alikhan N.-F."/>
            <person name="Baker D."/>
            <person name="Gharbi K."/>
            <person name="Hall N."/>
            <person name="Watson M."/>
            <person name="Adriaenssens E.M."/>
            <person name="Foster-Nyarko E."/>
            <person name="Jarju S."/>
            <person name="Secka A."/>
            <person name="Antonio M."/>
            <person name="Oren A."/>
            <person name="Chaudhuri R."/>
            <person name="La Ragione R.M."/>
            <person name="Hildebrand F."/>
            <person name="Pallen M.J."/>
        </authorList>
    </citation>
    <scope>NUCLEOTIDE SEQUENCE [LARGE SCALE GENOMIC DNA]</scope>
    <source>
        <strain evidence="2 3">Sa2CUA1</strain>
    </source>
</reference>